<evidence type="ECO:0000313" key="2">
    <source>
        <dbReference type="EMBL" id="KUJ22171.1"/>
    </source>
</evidence>
<dbReference type="InParanoid" id="A0A194XPT3"/>
<dbReference type="PANTHER" id="PTHR37536:SF1">
    <property type="entry name" value="ASPERGILLOPEPSIN, PUTAITVE (AFU_ORTHOLOGUE AFUA_7G01200)"/>
    <property type="match status" value="1"/>
</dbReference>
<feature type="signal peptide" evidence="1">
    <location>
        <begin position="1"/>
        <end position="18"/>
    </location>
</feature>
<dbReference type="GO" id="GO:0070007">
    <property type="term" value="F:glutamic-type endopeptidase activity"/>
    <property type="evidence" value="ECO:0007669"/>
    <property type="project" value="InterPro"/>
</dbReference>
<sequence length="168" mass="17764">MRPLTITNVLLFISSVIAAPGATRQFTNKSQSFQRLANVSRNAIAHVYDTNWAGAVIETTGVTSVTGTFTVPSPSTPGEGVAWVGIDGNNCYTAILKTGVIWTRASGSTTTTYQGWYEWFPAGMSYWTTSSFPIKAGDVMTATVHATSLTSGTATLANKSTGKSISHS</sequence>
<reference evidence="2 3" key="1">
    <citation type="submission" date="2015-10" db="EMBL/GenBank/DDBJ databases">
        <title>Full genome of DAOMC 229536 Phialocephala scopiformis, a fungal endophyte of spruce producing the potent anti-insectan compound rugulosin.</title>
        <authorList>
            <consortium name="DOE Joint Genome Institute"/>
            <person name="Walker A.K."/>
            <person name="Frasz S.L."/>
            <person name="Seifert K.A."/>
            <person name="Miller J.D."/>
            <person name="Mondo S.J."/>
            <person name="Labutti K."/>
            <person name="Lipzen A."/>
            <person name="Dockter R."/>
            <person name="Kennedy M."/>
            <person name="Grigoriev I.V."/>
            <person name="Spatafora J.W."/>
        </authorList>
    </citation>
    <scope>NUCLEOTIDE SEQUENCE [LARGE SCALE GENOMIC DNA]</scope>
    <source>
        <strain evidence="2 3">CBS 120377</strain>
    </source>
</reference>
<keyword evidence="3" id="KW-1185">Reference proteome</keyword>
<dbReference type="OrthoDB" id="2862635at2759"/>
<proteinExistence type="predicted"/>
<dbReference type="GO" id="GO:0006508">
    <property type="term" value="P:proteolysis"/>
    <property type="evidence" value="ECO:0007669"/>
    <property type="project" value="InterPro"/>
</dbReference>
<evidence type="ECO:0000313" key="3">
    <source>
        <dbReference type="Proteomes" id="UP000070700"/>
    </source>
</evidence>
<feature type="chain" id="PRO_5008268468" evidence="1">
    <location>
        <begin position="19"/>
        <end position="168"/>
    </location>
</feature>
<keyword evidence="2" id="KW-0430">Lectin</keyword>
<name>A0A194XPT3_MOLSC</name>
<dbReference type="AlphaFoldDB" id="A0A194XPT3"/>
<dbReference type="GeneID" id="28829122"/>
<dbReference type="Gene3D" id="2.60.120.700">
    <property type="entry name" value="Peptidase G1"/>
    <property type="match status" value="1"/>
</dbReference>
<dbReference type="SUPFAM" id="SSF49899">
    <property type="entry name" value="Concanavalin A-like lectins/glucanases"/>
    <property type="match status" value="1"/>
</dbReference>
<dbReference type="InterPro" id="IPR000250">
    <property type="entry name" value="Peptidase_G1"/>
</dbReference>
<evidence type="ECO:0000256" key="1">
    <source>
        <dbReference type="SAM" id="SignalP"/>
    </source>
</evidence>
<organism evidence="2 3">
    <name type="scientific">Mollisia scopiformis</name>
    <name type="common">Conifer needle endophyte fungus</name>
    <name type="synonym">Phialocephala scopiformis</name>
    <dbReference type="NCBI Taxonomy" id="149040"/>
    <lineage>
        <taxon>Eukaryota</taxon>
        <taxon>Fungi</taxon>
        <taxon>Dikarya</taxon>
        <taxon>Ascomycota</taxon>
        <taxon>Pezizomycotina</taxon>
        <taxon>Leotiomycetes</taxon>
        <taxon>Helotiales</taxon>
        <taxon>Mollisiaceae</taxon>
        <taxon>Mollisia</taxon>
    </lineage>
</organism>
<dbReference type="PANTHER" id="PTHR37536">
    <property type="entry name" value="PUTATIVE (AFU_ORTHOLOGUE AFUA_3G02970)-RELATED"/>
    <property type="match status" value="1"/>
</dbReference>
<dbReference type="RefSeq" id="XP_018076526.1">
    <property type="nucleotide sequence ID" value="XM_018219396.1"/>
</dbReference>
<dbReference type="PRINTS" id="PR00977">
    <property type="entry name" value="SCYTLDPTASE"/>
</dbReference>
<dbReference type="InterPro" id="IPR013320">
    <property type="entry name" value="ConA-like_dom_sf"/>
</dbReference>
<accession>A0A194XPT3</accession>
<dbReference type="CDD" id="cd13426">
    <property type="entry name" value="Peptidase_G1"/>
    <property type="match status" value="1"/>
</dbReference>
<dbReference type="KEGG" id="psco:LY89DRAFT_729638"/>
<keyword evidence="1" id="KW-0732">Signal</keyword>
<dbReference type="GO" id="GO:0030246">
    <property type="term" value="F:carbohydrate binding"/>
    <property type="evidence" value="ECO:0007669"/>
    <property type="project" value="UniProtKB-KW"/>
</dbReference>
<dbReference type="Pfam" id="PF01828">
    <property type="entry name" value="Peptidase_A4"/>
    <property type="match status" value="1"/>
</dbReference>
<protein>
    <submittedName>
        <fullName evidence="2">Concanavalin A-like lectin/glucanase</fullName>
    </submittedName>
</protein>
<dbReference type="InterPro" id="IPR038656">
    <property type="entry name" value="Peptidase_G1_sf"/>
</dbReference>
<dbReference type="EMBL" id="KQ947407">
    <property type="protein sequence ID" value="KUJ22171.1"/>
    <property type="molecule type" value="Genomic_DNA"/>
</dbReference>
<dbReference type="Proteomes" id="UP000070700">
    <property type="component" value="Unassembled WGS sequence"/>
</dbReference>
<gene>
    <name evidence="2" type="ORF">LY89DRAFT_729638</name>
</gene>